<dbReference type="SUPFAM" id="SSF53474">
    <property type="entry name" value="alpha/beta-Hydrolases"/>
    <property type="match status" value="1"/>
</dbReference>
<accession>A0A916SKN2</accession>
<proteinExistence type="predicted"/>
<dbReference type="PANTHER" id="PTHR48081">
    <property type="entry name" value="AB HYDROLASE SUPERFAMILY PROTEIN C4A8.06C"/>
    <property type="match status" value="1"/>
</dbReference>
<dbReference type="InterPro" id="IPR050300">
    <property type="entry name" value="GDXG_lipolytic_enzyme"/>
</dbReference>
<dbReference type="Gene3D" id="3.40.50.1820">
    <property type="entry name" value="alpha/beta hydrolase"/>
    <property type="match status" value="1"/>
</dbReference>
<keyword evidence="1" id="KW-0378">Hydrolase</keyword>
<comment type="caution">
    <text evidence="3">The sequence shown here is derived from an EMBL/GenBank/DDBJ whole genome shotgun (WGS) entry which is preliminary data.</text>
</comment>
<sequence length="322" mass="34689">MSADKLTAPPFDAELKTVLDVVNQSISPTLLPEHLEALRGPGFTKTLDQLLAERDIEHRELIIPGPTGAPDLTVSVFQRPGHTTGPGFVFTHVGGMIFGDRFVGVEPVIDYVERFGAVVVTVEYRLAPENPAPAALEDSYAALVYTAEHAAELGIDPAKLFTIGASAGAGLTAGITLLARDRRGPRLAGQVIMYGMLEERNDSVSARQIDGIGIWDRTSNETGWDFLLGDRRHGASITGYESPAYASSLAGLPPTYIEVGSAEVFRDEDVAYASKIWAAGGSAELHVWPGGYHLFELLAPDAEVSKAARHTRGEWVRRQLEA</sequence>
<name>A0A916SKN2_9MICO</name>
<reference evidence="3" key="2">
    <citation type="submission" date="2020-09" db="EMBL/GenBank/DDBJ databases">
        <authorList>
            <person name="Sun Q."/>
            <person name="Zhou Y."/>
        </authorList>
    </citation>
    <scope>NUCLEOTIDE SEQUENCE</scope>
    <source>
        <strain evidence="3">CGMCC 1.12813</strain>
    </source>
</reference>
<evidence type="ECO:0000259" key="2">
    <source>
        <dbReference type="Pfam" id="PF07859"/>
    </source>
</evidence>
<organism evidence="3 4">
    <name type="scientific">Conyzicola nivalis</name>
    <dbReference type="NCBI Taxonomy" id="1477021"/>
    <lineage>
        <taxon>Bacteria</taxon>
        <taxon>Bacillati</taxon>
        <taxon>Actinomycetota</taxon>
        <taxon>Actinomycetes</taxon>
        <taxon>Micrococcales</taxon>
        <taxon>Microbacteriaceae</taxon>
        <taxon>Conyzicola</taxon>
    </lineage>
</organism>
<protein>
    <submittedName>
        <fullName evidence="3">Esterase</fullName>
    </submittedName>
</protein>
<feature type="domain" description="Alpha/beta hydrolase fold-3" evidence="2">
    <location>
        <begin position="89"/>
        <end position="296"/>
    </location>
</feature>
<keyword evidence="4" id="KW-1185">Reference proteome</keyword>
<gene>
    <name evidence="3" type="ORF">GCM10010979_19180</name>
</gene>
<reference evidence="3" key="1">
    <citation type="journal article" date="2014" name="Int. J. Syst. Evol. Microbiol.">
        <title>Complete genome sequence of Corynebacterium casei LMG S-19264T (=DSM 44701T), isolated from a smear-ripened cheese.</title>
        <authorList>
            <consortium name="US DOE Joint Genome Institute (JGI-PGF)"/>
            <person name="Walter F."/>
            <person name="Albersmeier A."/>
            <person name="Kalinowski J."/>
            <person name="Ruckert C."/>
        </authorList>
    </citation>
    <scope>NUCLEOTIDE SEQUENCE</scope>
    <source>
        <strain evidence="3">CGMCC 1.12813</strain>
    </source>
</reference>
<dbReference type="RefSeq" id="WP_188510401.1">
    <property type="nucleotide sequence ID" value="NZ_BMGB01000001.1"/>
</dbReference>
<evidence type="ECO:0000256" key="1">
    <source>
        <dbReference type="ARBA" id="ARBA00022801"/>
    </source>
</evidence>
<dbReference type="InterPro" id="IPR029058">
    <property type="entry name" value="AB_hydrolase_fold"/>
</dbReference>
<dbReference type="EMBL" id="BMGB01000001">
    <property type="protein sequence ID" value="GGB04639.1"/>
    <property type="molecule type" value="Genomic_DNA"/>
</dbReference>
<dbReference type="Proteomes" id="UP000606922">
    <property type="component" value="Unassembled WGS sequence"/>
</dbReference>
<dbReference type="GO" id="GO:0016787">
    <property type="term" value="F:hydrolase activity"/>
    <property type="evidence" value="ECO:0007669"/>
    <property type="project" value="UniProtKB-KW"/>
</dbReference>
<evidence type="ECO:0000313" key="3">
    <source>
        <dbReference type="EMBL" id="GGB04639.1"/>
    </source>
</evidence>
<dbReference type="PANTHER" id="PTHR48081:SF8">
    <property type="entry name" value="ALPHA_BETA HYDROLASE FOLD-3 DOMAIN-CONTAINING PROTEIN-RELATED"/>
    <property type="match status" value="1"/>
</dbReference>
<dbReference type="AlphaFoldDB" id="A0A916SKN2"/>
<dbReference type="Pfam" id="PF07859">
    <property type="entry name" value="Abhydrolase_3"/>
    <property type="match status" value="1"/>
</dbReference>
<evidence type="ECO:0000313" key="4">
    <source>
        <dbReference type="Proteomes" id="UP000606922"/>
    </source>
</evidence>
<dbReference type="InterPro" id="IPR013094">
    <property type="entry name" value="AB_hydrolase_3"/>
</dbReference>